<feature type="region of interest" description="Disordered" evidence="13">
    <location>
        <begin position="1"/>
        <end position="62"/>
    </location>
</feature>
<dbReference type="InterPro" id="IPR041735">
    <property type="entry name" value="4OHPhenylPyrv_dOase_C"/>
</dbReference>
<sequence length="458" mass="51210">MGYQIDKANGTKNGVTNGHSNGSSNGHSNGHSNGYSNGHSNGYSNGHSNGQSNGHSNGYSDSLKENYEARTSRGEDTMRGYDHIHWYVGNAKQAASYYITRMNFHHVAYQGPETGSRYWASYTIANGSARFVLTSPVLPLSKLKDEPNTNEAFQARQMYEHITAHGDGVKDVAFEVDDVAALYSSAVERGAVGMKKPYVLNDEYGSVELATIRAFGETTHTFVNRRNYKGIFLPGFKEVKTTDPINDFLPNIKFEVIDHFVGNQDWNGLQSAAKFYEECLGFYQWWTVDSRAMCSEFSAMNSVVMSSPGGLVKVPINEPAAGLKKSQIEEFVTFYGGNGVQHIAFLTDDICAAVLNLKQRGMQFITVPDNYYDTLRERLARTEKLHINEDLERIKELRILVDFDEGGYLLQTFTKPLTDKPTVFLEIIQRNNFEGFGAGNFKSLFEAVEREQAERGNL</sequence>
<dbReference type="PANTHER" id="PTHR11959">
    <property type="entry name" value="4-HYDROXYPHENYLPYRUVATE DIOXYGENASE"/>
    <property type="match status" value="1"/>
</dbReference>
<evidence type="ECO:0000256" key="3">
    <source>
        <dbReference type="ARBA" id="ARBA00013222"/>
    </source>
</evidence>
<dbReference type="InterPro" id="IPR004360">
    <property type="entry name" value="Glyas_Fos-R_dOase_dom"/>
</dbReference>
<dbReference type="UniPathway" id="UPA00139">
    <property type="reaction ID" value="UER00362"/>
</dbReference>
<dbReference type="GO" id="GO:0046872">
    <property type="term" value="F:metal ion binding"/>
    <property type="evidence" value="ECO:0007669"/>
    <property type="project" value="UniProtKB-KW"/>
</dbReference>
<dbReference type="Gene3D" id="3.10.180.10">
    <property type="entry name" value="2,3-Dihydroxybiphenyl 1,2-Dioxygenase, domain 1"/>
    <property type="match status" value="2"/>
</dbReference>
<dbReference type="SUPFAM" id="SSF54593">
    <property type="entry name" value="Glyoxalase/Bleomycin resistance protein/Dihydroxybiphenyl dioxygenase"/>
    <property type="match status" value="1"/>
</dbReference>
<keyword evidence="4 12" id="KW-0479">Metal-binding</keyword>
<evidence type="ECO:0000256" key="4">
    <source>
        <dbReference type="ARBA" id="ARBA00022723"/>
    </source>
</evidence>
<feature type="domain" description="VOC" evidence="14">
    <location>
        <begin position="256"/>
        <end position="415"/>
    </location>
</feature>
<evidence type="ECO:0000256" key="2">
    <source>
        <dbReference type="ARBA" id="ARBA00005877"/>
    </source>
</evidence>
<dbReference type="AlphaFoldDB" id="A0A1Y2LHV6"/>
<keyword evidence="16" id="KW-1185">Reference proteome</keyword>
<evidence type="ECO:0000256" key="11">
    <source>
        <dbReference type="PIRNR" id="PIRNR009283"/>
    </source>
</evidence>
<feature type="compositionally biased region" description="Low complexity" evidence="13">
    <location>
        <begin position="17"/>
        <end position="60"/>
    </location>
</feature>
<evidence type="ECO:0000256" key="9">
    <source>
        <dbReference type="ARBA" id="ARBA00023004"/>
    </source>
</evidence>
<evidence type="ECO:0000259" key="14">
    <source>
        <dbReference type="PROSITE" id="PS51819"/>
    </source>
</evidence>
<keyword evidence="8" id="KW-0560">Oxidoreductase</keyword>
<accession>A0A1Y2LHV6</accession>
<dbReference type="PANTHER" id="PTHR11959:SF1">
    <property type="entry name" value="4-HYDROXYPHENYLPYRUVATE DIOXYGENASE"/>
    <property type="match status" value="1"/>
</dbReference>
<feature type="domain" description="VOC" evidence="14">
    <location>
        <begin position="80"/>
        <end position="225"/>
    </location>
</feature>
<reference evidence="15 16" key="1">
    <citation type="journal article" date="2017" name="Genome Announc.">
        <title>Genome sequence of the saprophytic ascomycete Epicoccum nigrum ICMP 19927 strain isolated from New Zealand.</title>
        <authorList>
            <person name="Fokin M."/>
            <person name="Fleetwood D."/>
            <person name="Weir B.S."/>
            <person name="Villas-Boas S.G."/>
        </authorList>
    </citation>
    <scope>NUCLEOTIDE SEQUENCE [LARGE SCALE GENOMIC DNA]</scope>
    <source>
        <strain evidence="15 16">ICMP 19927</strain>
    </source>
</reference>
<keyword evidence="5" id="KW-0677">Repeat</keyword>
<dbReference type="GO" id="GO:0006572">
    <property type="term" value="P:L-tyrosine catabolic process"/>
    <property type="evidence" value="ECO:0007669"/>
    <property type="project" value="UniProtKB-KW"/>
</dbReference>
<dbReference type="PIRSF" id="PIRSF009283">
    <property type="entry name" value="HPP_dOase"/>
    <property type="match status" value="1"/>
</dbReference>
<evidence type="ECO:0000256" key="6">
    <source>
        <dbReference type="ARBA" id="ARBA00022878"/>
    </source>
</evidence>
<dbReference type="FunFam" id="3.10.180.10:FF:000001">
    <property type="entry name" value="4-hydroxyphenylpyruvate dioxygenase"/>
    <property type="match status" value="1"/>
</dbReference>
<protein>
    <recommendedName>
        <fullName evidence="3 11">4-hydroxyphenylpyruvate dioxygenase</fullName>
    </recommendedName>
</protein>
<dbReference type="CDD" id="cd07250">
    <property type="entry name" value="HPPD_C_like"/>
    <property type="match status" value="1"/>
</dbReference>
<comment type="cofactor">
    <cofactor evidence="12">
        <name>Fe cation</name>
        <dbReference type="ChEBI" id="CHEBI:24875"/>
    </cofactor>
    <text evidence="12">Binds 1 Fe cation per subunit.</text>
</comment>
<keyword evidence="9 12" id="KW-0408">Iron</keyword>
<dbReference type="PROSITE" id="PS51819">
    <property type="entry name" value="VOC"/>
    <property type="match status" value="2"/>
</dbReference>
<evidence type="ECO:0000256" key="5">
    <source>
        <dbReference type="ARBA" id="ARBA00022737"/>
    </source>
</evidence>
<dbReference type="Pfam" id="PF00903">
    <property type="entry name" value="Glyoxalase"/>
    <property type="match status" value="1"/>
</dbReference>
<dbReference type="EMBL" id="KZ107865">
    <property type="protein sequence ID" value="OSS43461.1"/>
    <property type="molecule type" value="Genomic_DNA"/>
</dbReference>
<keyword evidence="7" id="KW-0223">Dioxygenase</keyword>
<dbReference type="GO" id="GO:0006559">
    <property type="term" value="P:L-phenylalanine catabolic process"/>
    <property type="evidence" value="ECO:0007669"/>
    <property type="project" value="UniProtKB-UniPathway"/>
</dbReference>
<feature type="binding site" evidence="12">
    <location>
        <position position="259"/>
    </location>
    <ligand>
        <name>Fe cation</name>
        <dbReference type="ChEBI" id="CHEBI:24875"/>
    </ligand>
</feature>
<dbReference type="CDD" id="cd08342">
    <property type="entry name" value="HPPD_N_like"/>
    <property type="match status" value="1"/>
</dbReference>
<feature type="binding site" evidence="12">
    <location>
        <position position="342"/>
    </location>
    <ligand>
        <name>Fe cation</name>
        <dbReference type="ChEBI" id="CHEBI:24875"/>
    </ligand>
</feature>
<evidence type="ECO:0000256" key="1">
    <source>
        <dbReference type="ARBA" id="ARBA00005162"/>
    </source>
</evidence>
<evidence type="ECO:0000313" key="15">
    <source>
        <dbReference type="EMBL" id="OSS43461.1"/>
    </source>
</evidence>
<dbReference type="Proteomes" id="UP000193240">
    <property type="component" value="Unassembled WGS sequence"/>
</dbReference>
<dbReference type="InterPro" id="IPR005956">
    <property type="entry name" value="4OHPhenylPyrv_dOase"/>
</dbReference>
<comment type="pathway">
    <text evidence="1">Amino-acid degradation; L-phenylalanine degradation; acetoacetate and fumarate from L-phenylalanine: step 3/6.</text>
</comment>
<evidence type="ECO:0000256" key="8">
    <source>
        <dbReference type="ARBA" id="ARBA00023002"/>
    </source>
</evidence>
<dbReference type="OMA" id="DMCSEYS"/>
<dbReference type="GO" id="GO:0003868">
    <property type="term" value="F:4-hydroxyphenylpyruvate dioxygenase activity"/>
    <property type="evidence" value="ECO:0007669"/>
    <property type="project" value="InterPro"/>
</dbReference>
<gene>
    <name evidence="15" type="ORF">B5807_11962</name>
</gene>
<evidence type="ECO:0000256" key="13">
    <source>
        <dbReference type="SAM" id="MobiDB-lite"/>
    </source>
</evidence>
<evidence type="ECO:0000256" key="12">
    <source>
        <dbReference type="PIRSR" id="PIRSR009283-1"/>
    </source>
</evidence>
<dbReference type="InterPro" id="IPR029068">
    <property type="entry name" value="Glyas_Bleomycin-R_OHBP_Dase"/>
</dbReference>
<dbReference type="InterPro" id="IPR037523">
    <property type="entry name" value="VOC_core"/>
</dbReference>
<dbReference type="InParanoid" id="A0A1Y2LHV6"/>
<dbReference type="NCBIfam" id="TIGR01263">
    <property type="entry name" value="4HPPD"/>
    <property type="match status" value="1"/>
</dbReference>
<comment type="similarity">
    <text evidence="2 11">Belongs to the 4HPPD family.</text>
</comment>
<name>A0A1Y2LHV6_EPING</name>
<dbReference type="FunFam" id="3.10.180.10:FF:000020">
    <property type="entry name" value="4-hydroxyphenylpyruvate dioxygenase"/>
    <property type="match status" value="1"/>
</dbReference>
<dbReference type="STRING" id="105696.A0A1Y2LHV6"/>
<dbReference type="InterPro" id="IPR041736">
    <property type="entry name" value="4OHPhenylPyrv_dOase_N"/>
</dbReference>
<feature type="binding site" evidence="12">
    <location>
        <position position="426"/>
    </location>
    <ligand>
        <name>Fe cation</name>
        <dbReference type="ChEBI" id="CHEBI:24875"/>
    </ligand>
</feature>
<organism evidence="15 16">
    <name type="scientific">Epicoccum nigrum</name>
    <name type="common">Soil fungus</name>
    <name type="synonym">Epicoccum purpurascens</name>
    <dbReference type="NCBI Taxonomy" id="105696"/>
    <lineage>
        <taxon>Eukaryota</taxon>
        <taxon>Fungi</taxon>
        <taxon>Dikarya</taxon>
        <taxon>Ascomycota</taxon>
        <taxon>Pezizomycotina</taxon>
        <taxon>Dothideomycetes</taxon>
        <taxon>Pleosporomycetidae</taxon>
        <taxon>Pleosporales</taxon>
        <taxon>Pleosporineae</taxon>
        <taxon>Didymellaceae</taxon>
        <taxon>Epicoccum</taxon>
    </lineage>
</organism>
<evidence type="ECO:0000313" key="16">
    <source>
        <dbReference type="Proteomes" id="UP000193240"/>
    </source>
</evidence>
<proteinExistence type="inferred from homology"/>
<keyword evidence="10" id="KW-0585">Phenylalanine catabolism</keyword>
<evidence type="ECO:0000256" key="7">
    <source>
        <dbReference type="ARBA" id="ARBA00022964"/>
    </source>
</evidence>
<evidence type="ECO:0000256" key="10">
    <source>
        <dbReference type="ARBA" id="ARBA00023232"/>
    </source>
</evidence>
<keyword evidence="6" id="KW-0828">Tyrosine catabolism</keyword>